<sequence>MAIERKAEAPRTPIAVLTPDEEVTLRRVAFGQSTVRAMRAEDLARLRKLRLIQDDKDGPCLTVSGRQHFDELPKAMLMDRGSKDLMSAMSKLFKTS</sequence>
<accession>A0ABS8L004</accession>
<protein>
    <submittedName>
        <fullName evidence="1">Uncharacterized protein</fullName>
    </submittedName>
</protein>
<dbReference type="Proteomes" id="UP001198862">
    <property type="component" value="Unassembled WGS sequence"/>
</dbReference>
<gene>
    <name evidence="1" type="ORF">LJ725_22045</name>
</gene>
<proteinExistence type="predicted"/>
<dbReference type="RefSeq" id="WP_230553077.1">
    <property type="nucleotide sequence ID" value="NZ_JAJISD010000010.1"/>
</dbReference>
<comment type="caution">
    <text evidence="1">The sequence shown here is derived from an EMBL/GenBank/DDBJ whole genome shotgun (WGS) entry which is preliminary data.</text>
</comment>
<dbReference type="EMBL" id="JAJISD010000010">
    <property type="protein sequence ID" value="MCC8431666.1"/>
    <property type="molecule type" value="Genomic_DNA"/>
</dbReference>
<name>A0ABS8L004_9HYPH</name>
<reference evidence="1 2" key="1">
    <citation type="submission" date="2021-11" db="EMBL/GenBank/DDBJ databases">
        <authorList>
            <person name="Lee D.-H."/>
            <person name="Kim S.-B."/>
        </authorList>
    </citation>
    <scope>NUCLEOTIDE SEQUENCE [LARGE SCALE GENOMIC DNA]</scope>
    <source>
        <strain evidence="1 2">KCTC 52223</strain>
    </source>
</reference>
<keyword evidence="2" id="KW-1185">Reference proteome</keyword>
<organism evidence="1 2">
    <name type="scientific">Reyranella aquatilis</name>
    <dbReference type="NCBI Taxonomy" id="2035356"/>
    <lineage>
        <taxon>Bacteria</taxon>
        <taxon>Pseudomonadati</taxon>
        <taxon>Pseudomonadota</taxon>
        <taxon>Alphaproteobacteria</taxon>
        <taxon>Hyphomicrobiales</taxon>
        <taxon>Reyranellaceae</taxon>
        <taxon>Reyranella</taxon>
    </lineage>
</organism>
<evidence type="ECO:0000313" key="2">
    <source>
        <dbReference type="Proteomes" id="UP001198862"/>
    </source>
</evidence>
<evidence type="ECO:0000313" key="1">
    <source>
        <dbReference type="EMBL" id="MCC8431666.1"/>
    </source>
</evidence>